<dbReference type="RefSeq" id="WP_095444219.1">
    <property type="nucleotide sequence ID" value="NZ_CP022603.1"/>
</dbReference>
<gene>
    <name evidence="3" type="ORF">CES85_3996</name>
</gene>
<dbReference type="EMBL" id="CP022603">
    <property type="protein sequence ID" value="ASV83217.1"/>
    <property type="molecule type" value="Genomic_DNA"/>
</dbReference>
<dbReference type="Proteomes" id="UP000215256">
    <property type="component" value="Chromosome 2"/>
</dbReference>
<proteinExistence type="predicted"/>
<evidence type="ECO:0000313" key="3">
    <source>
        <dbReference type="EMBL" id="ASV83217.1"/>
    </source>
</evidence>
<dbReference type="InterPro" id="IPR008900">
    <property type="entry name" value="Zot_N"/>
</dbReference>
<dbReference type="SUPFAM" id="SSF52540">
    <property type="entry name" value="P-loop containing nucleoside triphosphate hydrolases"/>
    <property type="match status" value="1"/>
</dbReference>
<dbReference type="OrthoDB" id="8809170at2"/>
<organism evidence="3 4">
    <name type="scientific">Ochrobactrum quorumnocens</name>
    <dbReference type="NCBI Taxonomy" id="271865"/>
    <lineage>
        <taxon>Bacteria</taxon>
        <taxon>Pseudomonadati</taxon>
        <taxon>Pseudomonadota</taxon>
        <taxon>Alphaproteobacteria</taxon>
        <taxon>Hyphomicrobiales</taxon>
        <taxon>Brucellaceae</taxon>
        <taxon>Brucella/Ochrobactrum group</taxon>
        <taxon>Ochrobactrum</taxon>
    </lineage>
</organism>
<keyword evidence="1" id="KW-0812">Transmembrane</keyword>
<keyword evidence="1" id="KW-1133">Transmembrane helix</keyword>
<dbReference type="Pfam" id="PF05707">
    <property type="entry name" value="Zot"/>
    <property type="match status" value="1"/>
</dbReference>
<sequence>MITLITGTPGSGKSYEAVAHHILPALNSGRKVVTNLPLNIHYYMKINPSFDRNLFVLIQPTPDNLVPFSTPADFADEWKDKNGVGPLFVIDEAHMAFPRGDKDKKMLEYFTMHRHTGADILLITQQLNQLRREISGLIELSYVLKKNTVLGSSKSYRKQTRDGTKGAVISTAVHRYDLKIFKFYQSYTLGGQAEAAHKTKSIWFRWPFIAAALAFLYVGYAALSGGLNPFGKAAELQKPKTAKIEALEVPKEAPKPRIVVSAPPDPASDKSLPQLVVATPVLSVSEPEPVVQRVVSEPFNFLDVTDQTSVRSGQLCRIMLHIGQQKLDVFTLQNKGYKVEIKLNEGKDRQRFGGCSMFVKYPKNESEYVFHANKYSF</sequence>
<dbReference type="InterPro" id="IPR027417">
    <property type="entry name" value="P-loop_NTPase"/>
</dbReference>
<feature type="domain" description="Zona occludens toxin N-terminal" evidence="2">
    <location>
        <begin position="1"/>
        <end position="190"/>
    </location>
</feature>
<dbReference type="Gene3D" id="3.40.50.300">
    <property type="entry name" value="P-loop containing nucleotide triphosphate hydrolases"/>
    <property type="match status" value="1"/>
</dbReference>
<evidence type="ECO:0000313" key="4">
    <source>
        <dbReference type="Proteomes" id="UP000215256"/>
    </source>
</evidence>
<dbReference type="AlphaFoldDB" id="A0A248U8V8"/>
<evidence type="ECO:0000256" key="1">
    <source>
        <dbReference type="SAM" id="Phobius"/>
    </source>
</evidence>
<dbReference type="KEGG" id="och:CES85_3996"/>
<protein>
    <submittedName>
        <fullName evidence="3">Zonular occludens toxin family protein</fullName>
    </submittedName>
</protein>
<evidence type="ECO:0000259" key="2">
    <source>
        <dbReference type="Pfam" id="PF05707"/>
    </source>
</evidence>
<name>A0A248U8V8_9HYPH</name>
<accession>A0A248U8V8</accession>
<feature type="transmembrane region" description="Helical" evidence="1">
    <location>
        <begin position="203"/>
        <end position="223"/>
    </location>
</feature>
<keyword evidence="1" id="KW-0472">Membrane</keyword>
<reference evidence="3 4" key="1">
    <citation type="submission" date="2017-07" db="EMBL/GenBank/DDBJ databases">
        <title>Phylogenetic study on the rhizospheric bacterium Ochrobactrum sp. A44.</title>
        <authorList>
            <person name="Krzyzanowska D.M."/>
            <person name="Ossowicki A."/>
            <person name="Rajewska M."/>
            <person name="Maciag T."/>
            <person name="Kaczynski Z."/>
            <person name="Czerwicka M."/>
            <person name="Jafra S."/>
        </authorList>
    </citation>
    <scope>NUCLEOTIDE SEQUENCE [LARGE SCALE GENOMIC DNA]</scope>
    <source>
        <strain evidence="3 4">A44</strain>
    </source>
</reference>